<evidence type="ECO:0000256" key="6">
    <source>
        <dbReference type="ARBA" id="ARBA00022684"/>
    </source>
</evidence>
<evidence type="ECO:0000256" key="1">
    <source>
        <dbReference type="ARBA" id="ARBA00004965"/>
    </source>
</evidence>
<evidence type="ECO:0000256" key="8">
    <source>
        <dbReference type="ARBA" id="ARBA00022741"/>
    </source>
</evidence>
<dbReference type="NCBIfam" id="TIGR01986">
    <property type="entry name" value="glut_syn_euk"/>
    <property type="match status" value="1"/>
</dbReference>
<feature type="binding site" evidence="13">
    <location>
        <position position="466"/>
    </location>
    <ligand>
        <name>substrate</name>
    </ligand>
</feature>
<evidence type="ECO:0000256" key="10">
    <source>
        <dbReference type="ARBA" id="ARBA00022842"/>
    </source>
</evidence>
<dbReference type="PANTHER" id="PTHR11130:SF0">
    <property type="entry name" value="GLUTATHIONE SYNTHETASE"/>
    <property type="match status" value="1"/>
</dbReference>
<comment type="cofactor">
    <cofactor evidence="12 14">
        <name>Mg(2+)</name>
        <dbReference type="ChEBI" id="CHEBI:18420"/>
    </cofactor>
    <text evidence="12 14">Binds 1 Mg(2+) ion per subunit.</text>
</comment>
<dbReference type="InterPro" id="IPR014709">
    <property type="entry name" value="Glutathione_synthase_C_euk"/>
</dbReference>
<dbReference type="Gene3D" id="1.10.1080.10">
    <property type="entry name" value="Glutathione Synthetase, Chain A, domain 3"/>
    <property type="match status" value="1"/>
</dbReference>
<keyword evidence="10 12" id="KW-0460">Magnesium</keyword>
<name>A0A1I8HJY0_9PLAT</name>
<keyword evidence="6 12" id="KW-0317">Glutathione biosynthesis</keyword>
<keyword evidence="5 12" id="KW-0436">Ligase</keyword>
<evidence type="ECO:0000256" key="14">
    <source>
        <dbReference type="PIRSR" id="PIRSR001558-2"/>
    </source>
</evidence>
<feature type="binding site" evidence="14">
    <location>
        <position position="148"/>
    </location>
    <ligand>
        <name>Mg(2+)</name>
        <dbReference type="ChEBI" id="CHEBI:18420"/>
    </ligand>
</feature>
<evidence type="ECO:0000256" key="3">
    <source>
        <dbReference type="ARBA" id="ARBA00012214"/>
    </source>
</evidence>
<dbReference type="InterPro" id="IPR014049">
    <property type="entry name" value="Glutathione_synthase_N_euk"/>
</dbReference>
<evidence type="ECO:0000313" key="17">
    <source>
        <dbReference type="WBParaSite" id="maker-uti_cns_0006455-snap-gene-0.8-mRNA-1"/>
    </source>
</evidence>
<feature type="binding site" evidence="13">
    <location>
        <begin position="407"/>
        <end position="410"/>
    </location>
    <ligand>
        <name>ATP</name>
        <dbReference type="ChEBI" id="CHEBI:30616"/>
    </ligand>
</feature>
<feature type="domain" description="Glutathione synthase substrate-binding" evidence="15">
    <location>
        <begin position="209"/>
        <end position="319"/>
    </location>
</feature>
<dbReference type="InterPro" id="IPR016185">
    <property type="entry name" value="PreATP-grasp_dom_sf"/>
</dbReference>
<comment type="pathway">
    <text evidence="1 12">Sulfur metabolism; glutathione biosynthesis; glutathione from L-cysteine and L-glutamate: step 2/2.</text>
</comment>
<evidence type="ECO:0000256" key="12">
    <source>
        <dbReference type="PIRNR" id="PIRNR001558"/>
    </source>
</evidence>
<feature type="binding site" evidence="13">
    <location>
        <position position="131"/>
    </location>
    <ligand>
        <name>substrate</name>
    </ligand>
</feature>
<feature type="binding site" evidence="13">
    <location>
        <position position="468"/>
    </location>
    <ligand>
        <name>ATP</name>
        <dbReference type="ChEBI" id="CHEBI:30616"/>
    </ligand>
</feature>
<dbReference type="Pfam" id="PF03917">
    <property type="entry name" value="GSH_synth_ATP"/>
    <property type="match status" value="1"/>
</dbReference>
<reference evidence="17" key="1">
    <citation type="submission" date="2016-11" db="UniProtKB">
        <authorList>
            <consortium name="WormBaseParasite"/>
        </authorList>
    </citation>
    <scope>IDENTIFICATION</scope>
</reference>
<protein>
    <recommendedName>
        <fullName evidence="4 12">Glutathione synthetase</fullName>
        <shortName evidence="12">GSH-S</shortName>
        <ecNumber evidence="3 12">6.3.2.3</ecNumber>
    </recommendedName>
</protein>
<dbReference type="GO" id="GO:0005524">
    <property type="term" value="F:ATP binding"/>
    <property type="evidence" value="ECO:0007669"/>
    <property type="project" value="UniProtKB-UniRule"/>
</dbReference>
<dbReference type="Gene3D" id="3.30.470.20">
    <property type="entry name" value="ATP-grasp fold, B domain"/>
    <property type="match status" value="1"/>
</dbReference>
<keyword evidence="9 12" id="KW-0067">ATP-binding</keyword>
<evidence type="ECO:0000256" key="11">
    <source>
        <dbReference type="ARBA" id="ARBA00048871"/>
    </source>
</evidence>
<evidence type="ECO:0000256" key="13">
    <source>
        <dbReference type="PIRSR" id="PIRSR001558-1"/>
    </source>
</evidence>
<feature type="binding site" evidence="13">
    <location>
        <position position="385"/>
    </location>
    <ligand>
        <name>ATP</name>
        <dbReference type="ChEBI" id="CHEBI:30616"/>
    </ligand>
</feature>
<evidence type="ECO:0000256" key="2">
    <source>
        <dbReference type="ARBA" id="ARBA00010385"/>
    </source>
</evidence>
<dbReference type="GO" id="GO:0005829">
    <property type="term" value="C:cytosol"/>
    <property type="evidence" value="ECO:0007669"/>
    <property type="project" value="TreeGrafter"/>
</dbReference>
<organism evidence="16 17">
    <name type="scientific">Macrostomum lignano</name>
    <dbReference type="NCBI Taxonomy" id="282301"/>
    <lineage>
        <taxon>Eukaryota</taxon>
        <taxon>Metazoa</taxon>
        <taxon>Spiralia</taxon>
        <taxon>Lophotrochozoa</taxon>
        <taxon>Platyhelminthes</taxon>
        <taxon>Rhabditophora</taxon>
        <taxon>Macrostomorpha</taxon>
        <taxon>Macrostomida</taxon>
        <taxon>Macrostomidae</taxon>
        <taxon>Macrostomum</taxon>
    </lineage>
</organism>
<dbReference type="PANTHER" id="PTHR11130">
    <property type="entry name" value="GLUTATHIONE SYNTHETASE"/>
    <property type="match status" value="1"/>
</dbReference>
<keyword evidence="7 12" id="KW-0479">Metal-binding</keyword>
<proteinExistence type="inferred from homology"/>
<feature type="binding site" evidence="14">
    <location>
        <position position="146"/>
    </location>
    <ligand>
        <name>Mg(2+)</name>
        <dbReference type="ChEBI" id="CHEBI:18420"/>
    </ligand>
</feature>
<feature type="binding site" evidence="13">
    <location>
        <begin position="374"/>
        <end position="383"/>
    </location>
    <ligand>
        <name>ATP</name>
        <dbReference type="ChEBI" id="CHEBI:30616"/>
    </ligand>
</feature>
<keyword evidence="8 12" id="KW-0547">Nucleotide-binding</keyword>
<dbReference type="GO" id="GO:0043295">
    <property type="term" value="F:glutathione binding"/>
    <property type="evidence" value="ECO:0007669"/>
    <property type="project" value="UniProtKB-UniRule"/>
</dbReference>
<feature type="binding site" evidence="13">
    <location>
        <position position="322"/>
    </location>
    <ligand>
        <name>ATP</name>
        <dbReference type="ChEBI" id="CHEBI:30616"/>
    </ligand>
</feature>
<dbReference type="UniPathway" id="UPA00142">
    <property type="reaction ID" value="UER00210"/>
</dbReference>
<dbReference type="SUPFAM" id="SSF52440">
    <property type="entry name" value="PreATP-grasp domain"/>
    <property type="match status" value="1"/>
</dbReference>
<dbReference type="EC" id="6.3.2.3" evidence="3 12"/>
<dbReference type="GO" id="GO:0000287">
    <property type="term" value="F:magnesium ion binding"/>
    <property type="evidence" value="ECO:0007669"/>
    <property type="project" value="UniProtKB-UniRule"/>
</dbReference>
<dbReference type="Gene3D" id="3.40.50.1760">
    <property type="entry name" value="Glutathione synthase, substrate-binding domain superfamily, eukaryotic"/>
    <property type="match status" value="1"/>
</dbReference>
<evidence type="ECO:0000256" key="4">
    <source>
        <dbReference type="ARBA" id="ARBA00020821"/>
    </source>
</evidence>
<dbReference type="PIRSF" id="PIRSF001558">
    <property type="entry name" value="GSHase"/>
    <property type="match status" value="1"/>
</dbReference>
<feature type="binding site" evidence="14">
    <location>
        <position position="378"/>
    </location>
    <ligand>
        <name>Mg(2+)</name>
        <dbReference type="ChEBI" id="CHEBI:18420"/>
    </ligand>
</feature>
<dbReference type="InterPro" id="IPR037013">
    <property type="entry name" value="GSH-S_sub-bd_sf"/>
</dbReference>
<evidence type="ECO:0000256" key="7">
    <source>
        <dbReference type="ARBA" id="ARBA00022723"/>
    </source>
</evidence>
<dbReference type="Gene3D" id="3.30.1490.80">
    <property type="match status" value="1"/>
</dbReference>
<dbReference type="WBParaSite" id="maker-uti_cns_0006455-snap-gene-0.8-mRNA-1">
    <property type="protein sequence ID" value="maker-uti_cns_0006455-snap-gene-0.8-mRNA-1"/>
    <property type="gene ID" value="maker-uti_cns_0006455-snap-gene-0.8"/>
</dbReference>
<comment type="catalytic activity">
    <reaction evidence="11">
        <text>gamma-L-glutamyl-L-cysteine + glycine + ATP = glutathione + ADP + phosphate + H(+)</text>
        <dbReference type="Rhea" id="RHEA:13557"/>
        <dbReference type="ChEBI" id="CHEBI:15378"/>
        <dbReference type="ChEBI" id="CHEBI:30616"/>
        <dbReference type="ChEBI" id="CHEBI:43474"/>
        <dbReference type="ChEBI" id="CHEBI:57305"/>
        <dbReference type="ChEBI" id="CHEBI:57925"/>
        <dbReference type="ChEBI" id="CHEBI:58173"/>
        <dbReference type="ChEBI" id="CHEBI:456216"/>
        <dbReference type="EC" id="6.3.2.3"/>
    </reaction>
    <physiologicalReaction direction="left-to-right" evidence="11">
        <dbReference type="Rhea" id="RHEA:13558"/>
    </physiologicalReaction>
</comment>
<feature type="binding site" evidence="13">
    <location>
        <position position="146"/>
    </location>
    <ligand>
        <name>ATP</name>
        <dbReference type="ChEBI" id="CHEBI:30616"/>
    </ligand>
</feature>
<dbReference type="InterPro" id="IPR004887">
    <property type="entry name" value="GSH_synth_subst-bd"/>
</dbReference>
<dbReference type="Pfam" id="PF03199">
    <property type="entry name" value="GSH_synthase"/>
    <property type="match status" value="1"/>
</dbReference>
<dbReference type="GO" id="GO:0004363">
    <property type="term" value="F:glutathione synthase activity"/>
    <property type="evidence" value="ECO:0007669"/>
    <property type="project" value="UniProtKB-UniRule"/>
</dbReference>
<feature type="binding site" evidence="13">
    <location>
        <position position="474"/>
    </location>
    <ligand>
        <name>ATP</name>
        <dbReference type="ChEBI" id="CHEBI:30616"/>
    </ligand>
</feature>
<comment type="similarity">
    <text evidence="2 12">Belongs to the eukaryotic GSH synthase family.</text>
</comment>
<sequence>QQHRRNPSSGLTGSQQVRLSSLARDLACMNGLLLKDNPASSSSGSAAPDRCMMAPITLVPSSFSKEAFNQAVELQALFNSLYHRVSRDHNFLCRVIPPAAESDSFLSALWDMYQTVRQSGADQPITLALNRADYMLDEEAGLKQVEINLMASSFGGLAQRLSTVHRQVMSAAGVSERQLAHRLPDNRPAETFGEAFIQAFKLYGRPEAAILFVVSPDERNIFDQRTLEAEIYAADASSDSPVHVPQILRRSFDQIASSARLEESSGRLYLADQEVAIVYYRHGYSPDHFSDPAGVAWSAKLLMERSRAIKCPSLAYMLANTKAVQAALCEPGAVARYLPGKSAKVEATFVDQCVLSDSRAHRWLLADPEDFVLKPQREGGGNNIYGRDVVDFASRLTTRQSAAYILMRRIRPQQQVSLMLKADQRLSRRPEMPLCVSAISELGIYGALVAKNNSERLNCSAGHVLRTKSAFTDEGGVATGFSCIDTVYLV</sequence>
<dbReference type="Proteomes" id="UP000095280">
    <property type="component" value="Unplaced"/>
</dbReference>
<evidence type="ECO:0000313" key="16">
    <source>
        <dbReference type="Proteomes" id="UP000095280"/>
    </source>
</evidence>
<dbReference type="InterPro" id="IPR014042">
    <property type="entry name" value="Glutathione_synthase_a-hlx"/>
</dbReference>
<feature type="binding site" evidence="13">
    <location>
        <position position="224"/>
    </location>
    <ligand>
        <name>substrate</name>
    </ligand>
</feature>
<feature type="binding site" evidence="13">
    <location>
        <position position="441"/>
    </location>
    <ligand>
        <name>ATP</name>
        <dbReference type="ChEBI" id="CHEBI:30616"/>
    </ligand>
</feature>
<keyword evidence="16" id="KW-1185">Reference proteome</keyword>
<dbReference type="Gene3D" id="3.30.1490.50">
    <property type="match status" value="1"/>
</dbReference>
<dbReference type="SUPFAM" id="SSF56059">
    <property type="entry name" value="Glutathione synthetase ATP-binding domain-like"/>
    <property type="match status" value="1"/>
</dbReference>
<dbReference type="InterPro" id="IPR005615">
    <property type="entry name" value="Glutathione_synthase"/>
</dbReference>
<accession>A0A1I8HJY0</accession>
<evidence type="ECO:0000256" key="9">
    <source>
        <dbReference type="ARBA" id="ARBA00022840"/>
    </source>
</evidence>
<dbReference type="AlphaFoldDB" id="A0A1I8HJY0"/>
<evidence type="ECO:0000259" key="15">
    <source>
        <dbReference type="Pfam" id="PF03199"/>
    </source>
</evidence>
<evidence type="ECO:0000256" key="5">
    <source>
        <dbReference type="ARBA" id="ARBA00022598"/>
    </source>
</evidence>